<name>A0ABS2RLV1_9ACTN</name>
<feature type="transmembrane region" description="Helical" evidence="1">
    <location>
        <begin position="145"/>
        <end position="162"/>
    </location>
</feature>
<feature type="transmembrane region" description="Helical" evidence="1">
    <location>
        <begin position="61"/>
        <end position="79"/>
    </location>
</feature>
<feature type="transmembrane region" description="Helical" evidence="1">
    <location>
        <begin position="110"/>
        <end position="133"/>
    </location>
</feature>
<dbReference type="Proteomes" id="UP000704762">
    <property type="component" value="Unassembled WGS sequence"/>
</dbReference>
<comment type="caution">
    <text evidence="2">The sequence shown here is derived from an EMBL/GenBank/DDBJ whole genome shotgun (WGS) entry which is preliminary data.</text>
</comment>
<gene>
    <name evidence="2" type="ORF">JOE57_002901</name>
</gene>
<sequence length="202" mass="21930">MIIESLGWAAGVYSACVFAPQVIRLLRSRTSAGVSVMAWQTMVGTNLAWASHGVLFAHPNIWLPNLVLLSCVVTILGLIRRDRQLSWLPLLAPGLALGAVTVALDVWAGPLAFAIAAFLPSAIAQLVQFQLLVNAPNIRGVSLPFLFMNVLNQVLWFSWAVLAGDESLILVASAAGVLMLLNCTWGLLRRFRIVRARLATLY</sequence>
<keyword evidence="1" id="KW-0812">Transmembrane</keyword>
<evidence type="ECO:0000313" key="3">
    <source>
        <dbReference type="Proteomes" id="UP000704762"/>
    </source>
</evidence>
<feature type="transmembrane region" description="Helical" evidence="1">
    <location>
        <begin position="86"/>
        <end position="104"/>
    </location>
</feature>
<keyword evidence="1" id="KW-0472">Membrane</keyword>
<feature type="transmembrane region" description="Helical" evidence="1">
    <location>
        <begin position="6"/>
        <end position="26"/>
    </location>
</feature>
<protein>
    <submittedName>
        <fullName evidence="2">Uncharacterized protein with PQ loop repeat</fullName>
    </submittedName>
</protein>
<keyword evidence="3" id="KW-1185">Reference proteome</keyword>
<organism evidence="2 3">
    <name type="scientific">Microlunatus panaciterrae</name>
    <dbReference type="NCBI Taxonomy" id="400768"/>
    <lineage>
        <taxon>Bacteria</taxon>
        <taxon>Bacillati</taxon>
        <taxon>Actinomycetota</taxon>
        <taxon>Actinomycetes</taxon>
        <taxon>Propionibacteriales</taxon>
        <taxon>Propionibacteriaceae</taxon>
        <taxon>Microlunatus</taxon>
    </lineage>
</organism>
<accession>A0ABS2RLV1</accession>
<feature type="transmembrane region" description="Helical" evidence="1">
    <location>
        <begin position="168"/>
        <end position="188"/>
    </location>
</feature>
<evidence type="ECO:0000313" key="2">
    <source>
        <dbReference type="EMBL" id="MBM7799980.1"/>
    </source>
</evidence>
<evidence type="ECO:0000256" key="1">
    <source>
        <dbReference type="SAM" id="Phobius"/>
    </source>
</evidence>
<reference evidence="2 3" key="1">
    <citation type="submission" date="2021-01" db="EMBL/GenBank/DDBJ databases">
        <title>Sequencing the genomes of 1000 actinobacteria strains.</title>
        <authorList>
            <person name="Klenk H.-P."/>
        </authorList>
    </citation>
    <scope>NUCLEOTIDE SEQUENCE [LARGE SCALE GENOMIC DNA]</scope>
    <source>
        <strain evidence="2 3">DSM 18662</strain>
    </source>
</reference>
<dbReference type="Gene3D" id="1.20.1280.290">
    <property type="match status" value="2"/>
</dbReference>
<dbReference type="EMBL" id="JAFBCF010000001">
    <property type="protein sequence ID" value="MBM7799980.1"/>
    <property type="molecule type" value="Genomic_DNA"/>
</dbReference>
<keyword evidence="1" id="KW-1133">Transmembrane helix</keyword>
<dbReference type="RefSeq" id="WP_204919074.1">
    <property type="nucleotide sequence ID" value="NZ_BAAAQP010000003.1"/>
</dbReference>
<proteinExistence type="predicted"/>
<feature type="transmembrane region" description="Helical" evidence="1">
    <location>
        <begin position="38"/>
        <end position="55"/>
    </location>
</feature>